<evidence type="ECO:0000313" key="1">
    <source>
        <dbReference type="EMBL" id="CAB5221739.1"/>
    </source>
</evidence>
<gene>
    <name evidence="1" type="ORF">UFOVP242_50</name>
</gene>
<sequence>MKGVDMFTVAGVSRNQGKIKVRFCSDKVLRIKNLQKQGDTDIDLIELPQPMTKAEACQFLLDQDQFVAYASDIIEILGKKELTKTQKQPIIEAVKEEIVDLELESIKELAEA</sequence>
<accession>A0A6J7WUI4</accession>
<name>A0A6J7WUI4_9CAUD</name>
<organism evidence="1">
    <name type="scientific">uncultured Caudovirales phage</name>
    <dbReference type="NCBI Taxonomy" id="2100421"/>
    <lineage>
        <taxon>Viruses</taxon>
        <taxon>Duplodnaviria</taxon>
        <taxon>Heunggongvirae</taxon>
        <taxon>Uroviricota</taxon>
        <taxon>Caudoviricetes</taxon>
        <taxon>Peduoviridae</taxon>
        <taxon>Maltschvirus</taxon>
        <taxon>Maltschvirus maltsch</taxon>
    </lineage>
</organism>
<proteinExistence type="predicted"/>
<dbReference type="EMBL" id="LR798294">
    <property type="protein sequence ID" value="CAB5221739.1"/>
    <property type="molecule type" value="Genomic_DNA"/>
</dbReference>
<protein>
    <submittedName>
        <fullName evidence="1">Uncharacterized protein</fullName>
    </submittedName>
</protein>
<reference evidence="1" key="1">
    <citation type="submission" date="2020-05" db="EMBL/GenBank/DDBJ databases">
        <authorList>
            <person name="Chiriac C."/>
            <person name="Salcher M."/>
            <person name="Ghai R."/>
            <person name="Kavagutti S V."/>
        </authorList>
    </citation>
    <scope>NUCLEOTIDE SEQUENCE</scope>
</reference>